<comment type="caution">
    <text evidence="5">The sequence shown here is derived from an EMBL/GenBank/DDBJ whole genome shotgun (WGS) entry which is preliminary data.</text>
</comment>
<evidence type="ECO:0000256" key="1">
    <source>
        <dbReference type="ARBA" id="ARBA00009296"/>
    </source>
</evidence>
<evidence type="ECO:0000313" key="6">
    <source>
        <dbReference type="Proteomes" id="UP000034316"/>
    </source>
</evidence>
<dbReference type="GO" id="GO:0006412">
    <property type="term" value="P:translation"/>
    <property type="evidence" value="ECO:0007669"/>
    <property type="project" value="InterPro"/>
</dbReference>
<evidence type="ECO:0000256" key="4">
    <source>
        <dbReference type="RuleBase" id="RU000564"/>
    </source>
</evidence>
<dbReference type="InterPro" id="IPR034704">
    <property type="entry name" value="Ribosomal_bL28/bL31-like_sf"/>
</dbReference>
<dbReference type="InterPro" id="IPR002150">
    <property type="entry name" value="Ribosomal_bL31"/>
</dbReference>
<dbReference type="NCBIfam" id="TIGR00105">
    <property type="entry name" value="L31"/>
    <property type="match status" value="1"/>
</dbReference>
<organism evidence="5 6">
    <name type="scientific">Berkelbacteria bacterium GW2011_GWA2_35_9</name>
    <dbReference type="NCBI Taxonomy" id="1618333"/>
    <lineage>
        <taxon>Bacteria</taxon>
        <taxon>Candidatus Berkelbacteria</taxon>
    </lineage>
</organism>
<keyword evidence="3 4" id="KW-0687">Ribonucleoprotein</keyword>
<dbReference type="GO" id="GO:0003735">
    <property type="term" value="F:structural constituent of ribosome"/>
    <property type="evidence" value="ECO:0007669"/>
    <property type="project" value="InterPro"/>
</dbReference>
<protein>
    <recommendedName>
        <fullName evidence="4">50S ribosomal protein L31</fullName>
    </recommendedName>
</protein>
<evidence type="ECO:0000256" key="2">
    <source>
        <dbReference type="ARBA" id="ARBA00022980"/>
    </source>
</evidence>
<dbReference type="GO" id="GO:0005840">
    <property type="term" value="C:ribosome"/>
    <property type="evidence" value="ECO:0007669"/>
    <property type="project" value="UniProtKB-KW"/>
</dbReference>
<dbReference type="AlphaFoldDB" id="A0A0G0FLT9"/>
<proteinExistence type="inferred from homology"/>
<sequence length="86" mass="9984">MEKEKKITKKDNHYYQGVDVVCACGNRFKVNSTLKEIKTEICSACHPYYTGNEKLIDTAGRIDKFKARMEKTNILKNDNKPKKENQ</sequence>
<gene>
    <name evidence="5" type="ORF">UR93_C0015G0015</name>
</gene>
<dbReference type="PROSITE" id="PS01143">
    <property type="entry name" value="RIBOSOMAL_L31"/>
    <property type="match status" value="1"/>
</dbReference>
<dbReference type="InterPro" id="IPR042105">
    <property type="entry name" value="Ribosomal_bL31_sf"/>
</dbReference>
<name>A0A0G0FLT9_9BACT</name>
<dbReference type="NCBIfam" id="NF000612">
    <property type="entry name" value="PRK00019.1"/>
    <property type="match status" value="1"/>
</dbReference>
<dbReference type="STRING" id="1618333.UR93_C0015G0015"/>
<keyword evidence="2 4" id="KW-0689">Ribosomal protein</keyword>
<dbReference type="PANTHER" id="PTHR33280:SF6">
    <property type="entry name" value="LARGE RIBOSOMAL SUBUNIT PROTEIN BL31A"/>
    <property type="match status" value="1"/>
</dbReference>
<reference evidence="5 6" key="1">
    <citation type="journal article" date="2015" name="Nature">
        <title>rRNA introns, odd ribosomes, and small enigmatic genomes across a large radiation of phyla.</title>
        <authorList>
            <person name="Brown C.T."/>
            <person name="Hug L.A."/>
            <person name="Thomas B.C."/>
            <person name="Sharon I."/>
            <person name="Castelle C.J."/>
            <person name="Singh A."/>
            <person name="Wilkins M.J."/>
            <person name="Williams K.H."/>
            <person name="Banfield J.F."/>
        </authorList>
    </citation>
    <scope>NUCLEOTIDE SEQUENCE [LARGE SCALE GENOMIC DNA]</scope>
</reference>
<comment type="similarity">
    <text evidence="1">Belongs to the bacterial ribosomal protein bL31 family. Type A subfamily.</text>
</comment>
<dbReference type="PANTHER" id="PTHR33280">
    <property type="entry name" value="50S RIBOSOMAL PROTEIN L31, CHLOROPLASTIC"/>
    <property type="match status" value="1"/>
</dbReference>
<evidence type="ECO:0000313" key="5">
    <source>
        <dbReference type="EMBL" id="KKP88385.1"/>
    </source>
</evidence>
<evidence type="ECO:0000256" key="3">
    <source>
        <dbReference type="ARBA" id="ARBA00023274"/>
    </source>
</evidence>
<dbReference type="EMBL" id="LBRB01000015">
    <property type="protein sequence ID" value="KKP88385.1"/>
    <property type="molecule type" value="Genomic_DNA"/>
</dbReference>
<dbReference type="Gene3D" id="4.10.830.30">
    <property type="entry name" value="Ribosomal protein L31"/>
    <property type="match status" value="1"/>
</dbReference>
<accession>A0A0G0FLT9</accession>
<dbReference type="Pfam" id="PF01197">
    <property type="entry name" value="Ribosomal_L31"/>
    <property type="match status" value="1"/>
</dbReference>
<dbReference type="SUPFAM" id="SSF143800">
    <property type="entry name" value="L28p-like"/>
    <property type="match status" value="1"/>
</dbReference>
<dbReference type="GO" id="GO:1990904">
    <property type="term" value="C:ribonucleoprotein complex"/>
    <property type="evidence" value="ECO:0007669"/>
    <property type="project" value="UniProtKB-KW"/>
</dbReference>
<dbReference type="PRINTS" id="PR01249">
    <property type="entry name" value="RIBOSOMALL31"/>
</dbReference>
<dbReference type="Proteomes" id="UP000034316">
    <property type="component" value="Unassembled WGS sequence"/>
</dbReference>